<dbReference type="Pfam" id="PF18766">
    <property type="entry name" value="SWI2_SNF2"/>
    <property type="match status" value="1"/>
</dbReference>
<keyword evidence="5 10" id="KW-0680">Restriction system</keyword>
<evidence type="ECO:0000256" key="2">
    <source>
        <dbReference type="ARBA" id="ARBA00008598"/>
    </source>
</evidence>
<dbReference type="PANTHER" id="PTHR30195:SF15">
    <property type="entry name" value="TYPE I RESTRICTION ENZYME HINDI ENDONUCLEASE SUBUNIT"/>
    <property type="match status" value="1"/>
</dbReference>
<evidence type="ECO:0000256" key="4">
    <source>
        <dbReference type="ARBA" id="ARBA00022741"/>
    </source>
</evidence>
<dbReference type="SUPFAM" id="SSF52540">
    <property type="entry name" value="P-loop containing nucleoside triphosphate hydrolases"/>
    <property type="match status" value="2"/>
</dbReference>
<evidence type="ECO:0000256" key="10">
    <source>
        <dbReference type="RuleBase" id="RU364115"/>
    </source>
</evidence>
<dbReference type="InterPro" id="IPR007409">
    <property type="entry name" value="Restrct_endonuc_type1_HsdR_N"/>
</dbReference>
<dbReference type="EC" id="3.1.21.3" evidence="10"/>
<dbReference type="InterPro" id="IPR004473">
    <property type="entry name" value="Restrct_endonuc_typeI_HsdR"/>
</dbReference>
<evidence type="ECO:0000256" key="11">
    <source>
        <dbReference type="SAM" id="Coils"/>
    </source>
</evidence>
<keyword evidence="7 10" id="KW-0378">Hydrolase</keyword>
<dbReference type="EMBL" id="CAADFM010000079">
    <property type="protein sequence ID" value="VFK12890.1"/>
    <property type="molecule type" value="Genomic_DNA"/>
</dbReference>
<accession>A0A450XIT7</accession>
<feature type="domain" description="Helicase ATP-binding" evidence="12">
    <location>
        <begin position="285"/>
        <end position="449"/>
    </location>
</feature>
<dbReference type="CDD" id="cd22332">
    <property type="entry name" value="HsdR_N"/>
    <property type="match status" value="1"/>
</dbReference>
<dbReference type="GO" id="GO:0009307">
    <property type="term" value="P:DNA restriction-modification system"/>
    <property type="evidence" value="ECO:0007669"/>
    <property type="project" value="UniProtKB-KW"/>
</dbReference>
<dbReference type="GO" id="GO:0009035">
    <property type="term" value="F:type I site-specific deoxyribonuclease activity"/>
    <property type="evidence" value="ECO:0007669"/>
    <property type="project" value="UniProtKB-EC"/>
</dbReference>
<dbReference type="InterPro" id="IPR051268">
    <property type="entry name" value="Type-I_R_enzyme_R_subunit"/>
</dbReference>
<dbReference type="InterPro" id="IPR055180">
    <property type="entry name" value="HsdR_RecA-like_helicase_dom_2"/>
</dbReference>
<dbReference type="PROSITE" id="PS51192">
    <property type="entry name" value="HELICASE_ATP_BIND_1"/>
    <property type="match status" value="1"/>
</dbReference>
<keyword evidence="4 10" id="KW-0547">Nucleotide-binding</keyword>
<evidence type="ECO:0000256" key="7">
    <source>
        <dbReference type="ARBA" id="ARBA00022801"/>
    </source>
</evidence>
<comment type="catalytic activity">
    <reaction evidence="1 10">
        <text>Endonucleolytic cleavage of DNA to give random double-stranded fragments with terminal 5'-phosphates, ATP is simultaneously hydrolyzed.</text>
        <dbReference type="EC" id="3.1.21.3"/>
    </reaction>
</comment>
<evidence type="ECO:0000313" key="14">
    <source>
        <dbReference type="EMBL" id="VFK29149.1"/>
    </source>
</evidence>
<evidence type="ECO:0000256" key="6">
    <source>
        <dbReference type="ARBA" id="ARBA00022759"/>
    </source>
</evidence>
<dbReference type="NCBIfam" id="TIGR00348">
    <property type="entry name" value="hsdR"/>
    <property type="match status" value="1"/>
</dbReference>
<evidence type="ECO:0000256" key="9">
    <source>
        <dbReference type="ARBA" id="ARBA00023125"/>
    </source>
</evidence>
<dbReference type="GO" id="GO:0005524">
    <property type="term" value="F:ATP binding"/>
    <property type="evidence" value="ECO:0007669"/>
    <property type="project" value="UniProtKB-KW"/>
</dbReference>
<dbReference type="InterPro" id="IPR021810">
    <property type="entry name" value="T1RH-like_C"/>
</dbReference>
<dbReference type="SMART" id="SM00487">
    <property type="entry name" value="DEXDc"/>
    <property type="match status" value="1"/>
</dbReference>
<comment type="function">
    <text evidence="10">Subunit R is required for both nuclease and ATPase activities, but not for modification.</text>
</comment>
<dbReference type="Gene3D" id="3.90.1570.50">
    <property type="match status" value="1"/>
</dbReference>
<keyword evidence="8 10" id="KW-0067">ATP-binding</keyword>
<keyword evidence="9 10" id="KW-0238">DNA-binding</keyword>
<dbReference type="InterPro" id="IPR027417">
    <property type="entry name" value="P-loop_NTPase"/>
</dbReference>
<evidence type="ECO:0000256" key="3">
    <source>
        <dbReference type="ARBA" id="ARBA00022722"/>
    </source>
</evidence>
<keyword evidence="3" id="KW-0540">Nuclease</keyword>
<evidence type="ECO:0000259" key="12">
    <source>
        <dbReference type="PROSITE" id="PS51192"/>
    </source>
</evidence>
<keyword evidence="11" id="KW-0175">Coiled coil</keyword>
<dbReference type="AlphaFoldDB" id="A0A450XIT7"/>
<evidence type="ECO:0000256" key="8">
    <source>
        <dbReference type="ARBA" id="ARBA00022840"/>
    </source>
</evidence>
<dbReference type="PANTHER" id="PTHR30195">
    <property type="entry name" value="TYPE I SITE-SPECIFIC DEOXYRIBONUCLEASE PROTEIN SUBUNIT M AND R"/>
    <property type="match status" value="1"/>
</dbReference>
<dbReference type="Pfam" id="PF11867">
    <property type="entry name" value="T1RH-like_C"/>
    <property type="match status" value="1"/>
</dbReference>
<dbReference type="InterPro" id="IPR040980">
    <property type="entry name" value="SWI2_SNF2"/>
</dbReference>
<evidence type="ECO:0000313" key="13">
    <source>
        <dbReference type="EMBL" id="VFK12890.1"/>
    </source>
</evidence>
<feature type="coiled-coil region" evidence="11">
    <location>
        <begin position="470"/>
        <end position="504"/>
    </location>
</feature>
<evidence type="ECO:0000256" key="5">
    <source>
        <dbReference type="ARBA" id="ARBA00022747"/>
    </source>
</evidence>
<organism evidence="14">
    <name type="scientific">Candidatus Kentrum sp. LPFa</name>
    <dbReference type="NCBI Taxonomy" id="2126335"/>
    <lineage>
        <taxon>Bacteria</taxon>
        <taxon>Pseudomonadati</taxon>
        <taxon>Pseudomonadota</taxon>
        <taxon>Gammaproteobacteria</taxon>
        <taxon>Candidatus Kentrum</taxon>
    </lineage>
</organism>
<reference evidence="14" key="1">
    <citation type="submission" date="2019-02" db="EMBL/GenBank/DDBJ databases">
        <authorList>
            <person name="Gruber-Vodicka R. H."/>
            <person name="Seah K. B. B."/>
        </authorList>
    </citation>
    <scope>NUCLEOTIDE SEQUENCE</scope>
    <source>
        <strain evidence="13">BECK_S312</strain>
        <strain evidence="14">BECK_S426</strain>
    </source>
</reference>
<protein>
    <recommendedName>
        <fullName evidence="10">Type I restriction enzyme endonuclease subunit</fullName>
        <shortName evidence="10">R protein</shortName>
        <ecNumber evidence="10">3.1.21.3</ecNumber>
    </recommendedName>
</protein>
<dbReference type="EMBL" id="CAADFP010000081">
    <property type="protein sequence ID" value="VFK29149.1"/>
    <property type="molecule type" value="Genomic_DNA"/>
</dbReference>
<comment type="subunit">
    <text evidence="10">The type I restriction/modification system is composed of three polypeptides R, M and S.</text>
</comment>
<dbReference type="Pfam" id="PF04313">
    <property type="entry name" value="HSDR_N"/>
    <property type="match status" value="1"/>
</dbReference>
<proteinExistence type="inferred from homology"/>
<gene>
    <name evidence="13" type="ORF">BECKLPF1236A_GA0070988_100792</name>
    <name evidence="14" type="ORF">BECKLPF1236C_GA0070990_100811</name>
</gene>
<dbReference type="InterPro" id="IPR014001">
    <property type="entry name" value="Helicase_ATP-bd"/>
</dbReference>
<dbReference type="Pfam" id="PF22679">
    <property type="entry name" value="T1R_D3-like"/>
    <property type="match status" value="1"/>
</dbReference>
<sequence length="1061" mass="120019">MSDYSEDALVEQPAIALFAQMNWETAGGFHEFEQAGSSPLGREAKSEVVLAGRLRPVLERLNPDLPPEAFNQAIEELTRDRSAMAPAQANREIYLLLKNGVQVKIPAPDGEGETVEPIRLIDWKAPANNDFLLVNQFWVTGEFGSKRADLVGFVNGIPLVFIELKAAHARLETAYTGNLSDYKSTIPQLFWYNALIILSNGSRSRIGSMTASWEHFAEWKKINSEGEEGVVSLETMIRGTCDAARLLDLVENFTLFMEVQGGLIKLLGKNHQFLGVNNAIEALRGIEDRAGRLGVFWHTQGSGKSVSMIFFAQKVLRRIPGNWTFVIITDRQELDTQIYKNFAAAGAVTEQEAQATSSRHLRQLLTEDHRYVFTLIHKFRTERGEEHPVLSERSDIVVITDEAHRSQYDTLALNMRTALPNASFIAFTGTPLIIGEEKTREVFGDYVSVYDFRQSVEDGATVPLYYENRIPELQLTNENLNEDMERLLEEAELDEAEEQKLEREFARQHHLITREERLETIAEDLVRHFTGRGFLGKAMVISIDKATAVRMYDKVQAHWVTEMSCLMDEIAGTVDDEKRLGLKERLQFMDSTDMAVVVSSSQNEIEEMKAKGLDIAPHRKRMISEDLETKFKDPDDPFRIVFVCAMWLTGFDAPSCSTLYLDKPMRNHTLMQTIARANRVFKEKVNGLIVDYVGVFRNLEKALAIYGARGGSDGPDGNDPPVKDKAVLVALLQQSIAEMEKFCAGMGVDLDAIESASDFKKIKLLDDAVEALIANDDSKKRYLTQATMIWRLYKAILPDNSASVFTARCLLIDVLAKKIRALIPPADISEVMGQVEELLDESIDAEGYMIRETPAAYEAGGVEVRWVDLAQIDFEALKERFAEGRKRTEAEILKGQVIIKLKQMLRLNRTRMDYLERFQKMIDEYNAGSLNIDEFFQQLVAFAQSLNEEERRGVAEQLSEEELALFDILTRPRIDLSDKETKQVKKAAKDLLEALKREKLVLDWRKFQRSRAAVKIGIEDMLDEGLPESFSPDLFQEKVEAVYQHVFDSYYGGGRGVYAAI</sequence>
<dbReference type="CDD" id="cd18800">
    <property type="entry name" value="SF2_C_EcoR124I-like"/>
    <property type="match status" value="1"/>
</dbReference>
<name>A0A450XIT7_9GAMM</name>
<evidence type="ECO:0000256" key="1">
    <source>
        <dbReference type="ARBA" id="ARBA00000851"/>
    </source>
</evidence>
<comment type="similarity">
    <text evidence="2 10">Belongs to the HsdR family.</text>
</comment>
<dbReference type="Gene3D" id="3.40.50.300">
    <property type="entry name" value="P-loop containing nucleotide triphosphate hydrolases"/>
    <property type="match status" value="2"/>
</dbReference>
<dbReference type="GO" id="GO:0003677">
    <property type="term" value="F:DNA binding"/>
    <property type="evidence" value="ECO:0007669"/>
    <property type="project" value="UniProtKB-KW"/>
</dbReference>
<keyword evidence="6" id="KW-0255">Endonuclease</keyword>